<reference evidence="2 5" key="3">
    <citation type="submission" date="2024-01" db="EMBL/GenBank/DDBJ databases">
        <title>The diversity of rhizobia nodulating Mimosa spp. in eleven states of Brazil covering several biomes is determined by host plant, location, and edaphic factors.</title>
        <authorList>
            <person name="Rouws L."/>
            <person name="Barauna A."/>
            <person name="Beukes C."/>
            <person name="De Faria S.M."/>
            <person name="Gross E."/>
            <person name="Dos Reis Junior F.B."/>
            <person name="Simon M."/>
            <person name="Maluk M."/>
            <person name="Odee D.W."/>
            <person name="Kenicer G."/>
            <person name="Young J.P.W."/>
            <person name="Reis V.M."/>
            <person name="Zilli J."/>
            <person name="James E.K."/>
        </authorList>
    </citation>
    <scope>NUCLEOTIDE SEQUENCE [LARGE SCALE GENOMIC DNA]</scope>
    <source>
        <strain evidence="2 5">JPY530</strain>
    </source>
</reference>
<sequence length="265" mass="28054">MNLNFDSPIVVVTGGSSGIGLATVKAFLDEGATVVSCGRNADRLFKSAAFLEANGSRIDRLITQVCDVTDASAVAEMAGLVESRFGRLDILVNNAGQGRFGTFSSTSDEDWLAELEFKFFSVIRPTRAFIPLLRNSRAASIVVVNALLARQPDPKMVATSAARAGVQNLVKSLSAELAPAIRVNTILIGNVNSGQWEKRYPTASKPGQTLDDYVQDVAKDKRIPLGRLGATDEAAAAIVFLSSPRVGFVTGATLEVAGGVSSYAW</sequence>
<protein>
    <submittedName>
        <fullName evidence="3">SDR family oxidoreductase</fullName>
    </submittedName>
</protein>
<keyword evidence="5" id="KW-1185">Reference proteome</keyword>
<dbReference type="Proteomes" id="UP001481677">
    <property type="component" value="Unassembled WGS sequence"/>
</dbReference>
<gene>
    <name evidence="3" type="ORF">FRZ40_31270</name>
    <name evidence="2" type="ORF">V4C56_25010</name>
</gene>
<dbReference type="InterPro" id="IPR036291">
    <property type="entry name" value="NAD(P)-bd_dom_sf"/>
</dbReference>
<dbReference type="Pfam" id="PF13561">
    <property type="entry name" value="adh_short_C2"/>
    <property type="match status" value="1"/>
</dbReference>
<reference evidence="3" key="2">
    <citation type="submission" date="2019-08" db="EMBL/GenBank/DDBJ databases">
        <authorList>
            <person name="Im W.-T."/>
        </authorList>
    </citation>
    <scope>NUCLEOTIDE SEQUENCE</scope>
    <source>
        <strain evidence="3">NF 2-5-3</strain>
    </source>
</reference>
<evidence type="ECO:0000313" key="3">
    <source>
        <dbReference type="EMBL" id="TXC84705.1"/>
    </source>
</evidence>
<dbReference type="PANTHER" id="PTHR42879">
    <property type="entry name" value="3-OXOACYL-(ACYL-CARRIER-PROTEIN) REDUCTASE"/>
    <property type="match status" value="1"/>
</dbReference>
<name>A0A5C6VMG2_9BURK</name>
<accession>A0A5C6VMG2</accession>
<dbReference type="PRINTS" id="PR00080">
    <property type="entry name" value="SDRFAMILY"/>
</dbReference>
<dbReference type="InterPro" id="IPR050259">
    <property type="entry name" value="SDR"/>
</dbReference>
<dbReference type="InterPro" id="IPR002347">
    <property type="entry name" value="SDR_fam"/>
</dbReference>
<evidence type="ECO:0000313" key="4">
    <source>
        <dbReference type="Proteomes" id="UP000321776"/>
    </source>
</evidence>
<dbReference type="EMBL" id="VOQS01000003">
    <property type="protein sequence ID" value="TXC84705.1"/>
    <property type="molecule type" value="Genomic_DNA"/>
</dbReference>
<organism evidence="3 4">
    <name type="scientific">Paraburkholderia azotifigens</name>
    <dbReference type="NCBI Taxonomy" id="2057004"/>
    <lineage>
        <taxon>Bacteria</taxon>
        <taxon>Pseudomonadati</taxon>
        <taxon>Pseudomonadota</taxon>
        <taxon>Betaproteobacteria</taxon>
        <taxon>Burkholderiales</taxon>
        <taxon>Burkholderiaceae</taxon>
        <taxon>Paraburkholderia</taxon>
    </lineage>
</organism>
<dbReference type="EMBL" id="JAZHGA010000019">
    <property type="protein sequence ID" value="MEM5342869.1"/>
    <property type="molecule type" value="Genomic_DNA"/>
</dbReference>
<dbReference type="PANTHER" id="PTHR42879:SF6">
    <property type="entry name" value="NADPH-DEPENDENT REDUCTASE BACG"/>
    <property type="match status" value="1"/>
</dbReference>
<dbReference type="PRINTS" id="PR00081">
    <property type="entry name" value="GDHRDH"/>
</dbReference>
<dbReference type="Proteomes" id="UP000321776">
    <property type="component" value="Unassembled WGS sequence"/>
</dbReference>
<dbReference type="Gene3D" id="3.40.50.720">
    <property type="entry name" value="NAD(P)-binding Rossmann-like Domain"/>
    <property type="match status" value="1"/>
</dbReference>
<comment type="caution">
    <text evidence="3">The sequence shown here is derived from an EMBL/GenBank/DDBJ whole genome shotgun (WGS) entry which is preliminary data.</text>
</comment>
<dbReference type="FunFam" id="3.40.50.720:FF:000084">
    <property type="entry name" value="Short-chain dehydrogenase reductase"/>
    <property type="match status" value="1"/>
</dbReference>
<proteinExistence type="inferred from homology"/>
<evidence type="ECO:0000313" key="5">
    <source>
        <dbReference type="Proteomes" id="UP001481677"/>
    </source>
</evidence>
<dbReference type="SUPFAM" id="SSF51735">
    <property type="entry name" value="NAD(P)-binding Rossmann-fold domains"/>
    <property type="match status" value="1"/>
</dbReference>
<dbReference type="RefSeq" id="WP_147236676.1">
    <property type="nucleotide sequence ID" value="NZ_JAZHFZ010000018.1"/>
</dbReference>
<dbReference type="NCBIfam" id="NF005468">
    <property type="entry name" value="PRK07062.1"/>
    <property type="match status" value="1"/>
</dbReference>
<evidence type="ECO:0000313" key="2">
    <source>
        <dbReference type="EMBL" id="MEM5342869.1"/>
    </source>
</evidence>
<dbReference type="AlphaFoldDB" id="A0A5C6VMG2"/>
<reference evidence="3 4" key="1">
    <citation type="journal article" date="2018" name="Int. J. Syst. Evol. Microbiol.">
        <title>Paraburkholderia azotifigens sp. nov., a nitrogen-fixing bacterium isolated from paddy soil.</title>
        <authorList>
            <person name="Choi G.M."/>
            <person name="Im W.T."/>
        </authorList>
    </citation>
    <scope>NUCLEOTIDE SEQUENCE [LARGE SCALE GENOMIC DNA]</scope>
    <source>
        <strain evidence="3 4">NF 2-5-3</strain>
    </source>
</reference>
<comment type="similarity">
    <text evidence="1">Belongs to the short-chain dehydrogenases/reductases (SDR) family.</text>
</comment>
<evidence type="ECO:0000256" key="1">
    <source>
        <dbReference type="ARBA" id="ARBA00006484"/>
    </source>
</evidence>